<organism evidence="2 3">
    <name type="scientific">Myotis myotis</name>
    <name type="common">Greater mouse-eared bat</name>
    <name type="synonym">Vespertilio myotis</name>
    <dbReference type="NCBI Taxonomy" id="51298"/>
    <lineage>
        <taxon>Eukaryota</taxon>
        <taxon>Metazoa</taxon>
        <taxon>Chordata</taxon>
        <taxon>Craniata</taxon>
        <taxon>Vertebrata</taxon>
        <taxon>Euteleostomi</taxon>
        <taxon>Mammalia</taxon>
        <taxon>Eutheria</taxon>
        <taxon>Laurasiatheria</taxon>
        <taxon>Chiroptera</taxon>
        <taxon>Yangochiroptera</taxon>
        <taxon>Vespertilionidae</taxon>
        <taxon>Myotis</taxon>
    </lineage>
</organism>
<proteinExistence type="predicted"/>
<name>A0A7J7XHK0_MYOMY</name>
<reference evidence="2 3" key="1">
    <citation type="journal article" date="2020" name="Nature">
        <title>Six reference-quality genomes reveal evolution of bat adaptations.</title>
        <authorList>
            <person name="Jebb D."/>
            <person name="Huang Z."/>
            <person name="Pippel M."/>
            <person name="Hughes G.M."/>
            <person name="Lavrichenko K."/>
            <person name="Devanna P."/>
            <person name="Winkler S."/>
            <person name="Jermiin L.S."/>
            <person name="Skirmuntt E.C."/>
            <person name="Katzourakis A."/>
            <person name="Burkitt-Gray L."/>
            <person name="Ray D.A."/>
            <person name="Sullivan K.A.M."/>
            <person name="Roscito J.G."/>
            <person name="Kirilenko B.M."/>
            <person name="Davalos L.M."/>
            <person name="Corthals A.P."/>
            <person name="Power M.L."/>
            <person name="Jones G."/>
            <person name="Ransome R.D."/>
            <person name="Dechmann D.K.N."/>
            <person name="Locatelli A.G."/>
            <person name="Puechmaille S.J."/>
            <person name="Fedrigo O."/>
            <person name="Jarvis E.D."/>
            <person name="Hiller M."/>
            <person name="Vernes S.C."/>
            <person name="Myers E.W."/>
            <person name="Teeling E.C."/>
        </authorList>
    </citation>
    <scope>NUCLEOTIDE SEQUENCE [LARGE SCALE GENOMIC DNA]</scope>
    <source>
        <strain evidence="2">MMyoMyo1</strain>
        <tissue evidence="2">Flight muscle</tissue>
    </source>
</reference>
<evidence type="ECO:0000256" key="1">
    <source>
        <dbReference type="SAM" id="MobiDB-lite"/>
    </source>
</evidence>
<protein>
    <submittedName>
        <fullName evidence="2">Uncharacterized protein</fullName>
    </submittedName>
</protein>
<comment type="caution">
    <text evidence="2">The sequence shown here is derived from an EMBL/GenBank/DDBJ whole genome shotgun (WGS) entry which is preliminary data.</text>
</comment>
<feature type="region of interest" description="Disordered" evidence="1">
    <location>
        <begin position="1"/>
        <end position="60"/>
    </location>
</feature>
<evidence type="ECO:0000313" key="3">
    <source>
        <dbReference type="Proteomes" id="UP000527355"/>
    </source>
</evidence>
<sequence>MCCHPGPGRVQPGSQGQEGWEERRGEAGPPTLAQTDPSPSGPGHIPKPPAKPCEVPSPLGGAWPAVRAQAGCTKTLPCVSTAPGTFRGHCLCFLWLLSQMTTNLGVLKLHIHSLTVWGPTPAVGRTGASGGPRGEPFPASSSS</sequence>
<accession>A0A7J7XHK0</accession>
<evidence type="ECO:0000313" key="2">
    <source>
        <dbReference type="EMBL" id="KAF6349173.1"/>
    </source>
</evidence>
<dbReference type="EMBL" id="JABWUV010000006">
    <property type="protein sequence ID" value="KAF6349173.1"/>
    <property type="molecule type" value="Genomic_DNA"/>
</dbReference>
<dbReference type="Proteomes" id="UP000527355">
    <property type="component" value="Unassembled WGS sequence"/>
</dbReference>
<gene>
    <name evidence="2" type="ORF">mMyoMyo1_011729</name>
</gene>
<keyword evidence="3" id="KW-1185">Reference proteome</keyword>
<dbReference type="AlphaFoldDB" id="A0A7J7XHK0"/>